<protein>
    <submittedName>
        <fullName evidence="2">Ribosome-binding protein 1, putative</fullName>
    </submittedName>
</protein>
<feature type="compositionally biased region" description="Pro residues" evidence="1">
    <location>
        <begin position="432"/>
        <end position="444"/>
    </location>
</feature>
<organism evidence="2 3">
    <name type="scientific">Babesia ovata</name>
    <dbReference type="NCBI Taxonomy" id="189622"/>
    <lineage>
        <taxon>Eukaryota</taxon>
        <taxon>Sar</taxon>
        <taxon>Alveolata</taxon>
        <taxon>Apicomplexa</taxon>
        <taxon>Aconoidasida</taxon>
        <taxon>Piroplasmida</taxon>
        <taxon>Babesiidae</taxon>
        <taxon>Babesia</taxon>
    </lineage>
</organism>
<dbReference type="InterPro" id="IPR004168">
    <property type="entry name" value="PPAK_motif"/>
</dbReference>
<feature type="compositionally biased region" description="Gly residues" evidence="1">
    <location>
        <begin position="534"/>
        <end position="546"/>
    </location>
</feature>
<accession>A0A2H6KAR9</accession>
<dbReference type="GeneID" id="39873861"/>
<dbReference type="EMBL" id="BDSA01000002">
    <property type="protein sequence ID" value="GBE60091.1"/>
    <property type="molecule type" value="Genomic_DNA"/>
</dbReference>
<evidence type="ECO:0000313" key="2">
    <source>
        <dbReference type="EMBL" id="GBE60091.1"/>
    </source>
</evidence>
<name>A0A2H6KAR9_9APIC</name>
<dbReference type="VEuPathDB" id="PiroplasmaDB:BOVATA_015840"/>
<dbReference type="AlphaFoldDB" id="A0A2H6KAR9"/>
<feature type="compositionally biased region" description="Polar residues" evidence="1">
    <location>
        <begin position="556"/>
        <end position="577"/>
    </location>
</feature>
<reference evidence="2 3" key="1">
    <citation type="journal article" date="2017" name="BMC Genomics">
        <title>Whole-genome assembly of Babesia ovata and comparative genomics between closely related pathogens.</title>
        <authorList>
            <person name="Yamagishi J."/>
            <person name="Asada M."/>
            <person name="Hakimi H."/>
            <person name="Tanaka T.Q."/>
            <person name="Sugimoto C."/>
            <person name="Kawazu S."/>
        </authorList>
    </citation>
    <scope>NUCLEOTIDE SEQUENCE [LARGE SCALE GENOMIC DNA]</scope>
    <source>
        <strain evidence="2 3">Miyake</strain>
    </source>
</reference>
<proteinExistence type="predicted"/>
<comment type="caution">
    <text evidence="2">The sequence shown here is derived from an EMBL/GenBank/DDBJ whole genome shotgun (WGS) entry which is preliminary data.</text>
</comment>
<dbReference type="Proteomes" id="UP000236319">
    <property type="component" value="Unassembled WGS sequence"/>
</dbReference>
<feature type="compositionally biased region" description="Pro residues" evidence="1">
    <location>
        <begin position="404"/>
        <end position="416"/>
    </location>
</feature>
<dbReference type="RefSeq" id="XP_028866334.1">
    <property type="nucleotide sequence ID" value="XM_029010501.1"/>
</dbReference>
<gene>
    <name evidence="2" type="ORF">BOVATA_015840</name>
</gene>
<feature type="region of interest" description="Disordered" evidence="1">
    <location>
        <begin position="402"/>
        <end position="633"/>
    </location>
</feature>
<dbReference type="Pfam" id="PF02818">
    <property type="entry name" value="PPAK"/>
    <property type="match status" value="1"/>
</dbReference>
<evidence type="ECO:0000313" key="3">
    <source>
        <dbReference type="Proteomes" id="UP000236319"/>
    </source>
</evidence>
<sequence length="633" mass="69016">MAADKIQLNTLKECLQFLLGLHQNQNDVQTQVAAELEKRISKYYTPSFLEKNTIQSALSQFLHHASHFYTRLCKYTQPWTHKRERTEQIVDALLECTPKFLAVMYFLWYNVDPGFSKLDGGGWKQNWTGALTGSYWHMNSGGDLDQYLFAKSGDSKHGVIPGGFTSDDQVIYNTFWQGYYQGSYMTEDLKKIVDKGKYNYFRSVFVSSVIGESAKRQENAANSLVLARTFCDIVLGETEKEKGGSLITALNEGLHRQVISKERSICWQDLLQHCAKLRKKFDMLFGNKHFDFTGLSTDTGNLNKTALAQKTADWLRTNITTVRGHFVKIEEYKTGQHLGEYFTKNLFPYGFTIFNKTRFDMRESDLQTLKKDWCDVINEFKNTSGDLDKLVRILDGRFRDSCPILPPKKPEVPPAKVPEAPKEVVPEKKVPVTPPKMPEAPPVKVPEGNQDQGKKSEGAQNQGKKSEGTPPILKPTATTPSPGDHGVTGPKGSKGQQGSPDAGSTVYSSTQDTSGKQSVQTQQVTTQVQSAPPGRGGAGGGSGGAAIPGQPGVQDPGSSSADAPTIQPGSPRNTVLAQSTSVPGPGTGPTGVQGTGSPTSQGSDHTPSSGPTESVAKPPGKGGSGYAYYIEPC</sequence>
<evidence type="ECO:0000256" key="1">
    <source>
        <dbReference type="SAM" id="MobiDB-lite"/>
    </source>
</evidence>
<feature type="compositionally biased region" description="Gly residues" evidence="1">
    <location>
        <begin position="585"/>
        <end position="594"/>
    </location>
</feature>
<feature type="compositionally biased region" description="Low complexity" evidence="1">
    <location>
        <begin position="517"/>
        <end position="533"/>
    </location>
</feature>
<feature type="compositionally biased region" description="Basic and acidic residues" evidence="1">
    <location>
        <begin position="419"/>
        <end position="430"/>
    </location>
</feature>
<keyword evidence="3" id="KW-1185">Reference proteome</keyword>
<feature type="compositionally biased region" description="Polar residues" evidence="1">
    <location>
        <begin position="505"/>
        <end position="516"/>
    </location>
</feature>